<comment type="caution">
    <text evidence="3">The sequence shown here is derived from an EMBL/GenBank/DDBJ whole genome shotgun (WGS) entry which is preliminary data.</text>
</comment>
<dbReference type="SUPFAM" id="SSF52540">
    <property type="entry name" value="P-loop containing nucleoside triphosphate hydrolases"/>
    <property type="match status" value="1"/>
</dbReference>
<feature type="compositionally biased region" description="Low complexity" evidence="1">
    <location>
        <begin position="155"/>
        <end position="167"/>
    </location>
</feature>
<accession>A0ABP8N127</accession>
<protein>
    <recommendedName>
        <fullName evidence="2">NACHT domain-containing protein</fullName>
    </recommendedName>
</protein>
<dbReference type="InterPro" id="IPR007111">
    <property type="entry name" value="NACHT_NTPase"/>
</dbReference>
<dbReference type="PROSITE" id="PS50837">
    <property type="entry name" value="NACHT"/>
    <property type="match status" value="1"/>
</dbReference>
<dbReference type="Proteomes" id="UP001500840">
    <property type="component" value="Unassembled WGS sequence"/>
</dbReference>
<sequence>MEAKMIDAPAPLKKAFALLANAEAGGDPDSIAERSPWQELAWDNSPRRGNDADSHLCHRVESLAVLFDIIPRRCRSEMKSIAAMWCEQFSDRQRVSLDELRSVTRRWLRERNRPAAAIPRFLATTVSIAQSPISTRSTSPPRGNDTTGPFPSSVHRPAAAHRPASAHCTGGIHGAAESEQHCVYGLQTWFEHLYRKQCWTHIPSVIPGDKPVPIDEMFVELELYEDRIDEIDANLDADCSTEPRRHATSPRAARHRKIIGSTYDVRTIVSRTLDRCVIVGGPGSGKSTLIQWLAHTIAESGIGDFDVPIVVKLKDYAEAIAAQPELTPLQYFFASLDNHDVDANAASLWLRHVSHDRHRVLLMCDGWDEVPAAQRDNVREQLERESDHFVTLITSRPAGLPQSLRDRDHVDFYHIGKLTPHSMIDLAHNLVRSRYRKSHHRRGDAKQIVDQIRASDDLQTLAQHPLFLGQIVHVLLDADHYDGALLSTKVITQLVAWMRKRPHFSGNATGGITLQHLQALSQFSYNRQFGPQRVRDPFHETELQRATASFGVSESAILESRLLDRGNAMIDEYHFSDSAFPTYFAALQIAEMDDVDAHTAVFDHAIQSEHRSDVLYHAAVLSERFRNVCLERTKHWLRHGDLFHQTLLRLAKLAAVSRDAQRDMHQNDSTLIQWSRTIAPIRNKLWRLTQQSSDPSVTRLYVETLASLDPAFLQWKANSHDDLDDFVLRLIRRLIPDSVGVANASSLAGTPSIAADAGQDSSTLEHCCVACTGMLGPVQRDQWVRRLAMLPPDHSEVKHCIETLAGHPVDQGANVVMEIALARSLPDDLRVKAIEISMHSADRAIAESLVNQIDVTQSPRLQSSLLRLAITRQIPLDLDWLETQIKTDTSSTLQSLRLQAYCDTGAGRTMADRQRIRDFLSELMLSALKHTEAKLPGLLNQHFRLVDEPRWSYWIDHRVVTAAIDCVIRFVHSPQVQHIDATELAANVLTHAPCEGNRVHLSKTLDAALGLVRSATSNSRSGSDLIRWERFTKFIADCLAKVDPGTLLRYEPSCRPVQNALQDAVYKQGWLIFNDRILDNDGIEIAVRGDDDWPQLDRGTVADADVIDEIVHDLPPRQRNDFLSYWHMVSEGDADYALTERERVHEAICTLMASDLNTELSERLWSCYQEGQPPSFASWKKNLARVVQRYEDRPELLAHLQQLGLGIHKRKPR</sequence>
<evidence type="ECO:0000313" key="3">
    <source>
        <dbReference type="EMBL" id="GAA4458242.1"/>
    </source>
</evidence>
<organism evidence="3 4">
    <name type="scientific">Novipirellula rosea</name>
    <dbReference type="NCBI Taxonomy" id="1031540"/>
    <lineage>
        <taxon>Bacteria</taxon>
        <taxon>Pseudomonadati</taxon>
        <taxon>Planctomycetota</taxon>
        <taxon>Planctomycetia</taxon>
        <taxon>Pirellulales</taxon>
        <taxon>Pirellulaceae</taxon>
        <taxon>Novipirellula</taxon>
    </lineage>
</organism>
<name>A0ABP8N127_9BACT</name>
<feature type="region of interest" description="Disordered" evidence="1">
    <location>
        <begin position="132"/>
        <end position="168"/>
    </location>
</feature>
<feature type="compositionally biased region" description="Low complexity" evidence="1">
    <location>
        <begin position="132"/>
        <end position="142"/>
    </location>
</feature>
<gene>
    <name evidence="3" type="ORF">GCM10023156_36100</name>
</gene>
<evidence type="ECO:0000259" key="2">
    <source>
        <dbReference type="PROSITE" id="PS50837"/>
    </source>
</evidence>
<dbReference type="Pfam" id="PF05729">
    <property type="entry name" value="NACHT"/>
    <property type="match status" value="1"/>
</dbReference>
<dbReference type="InterPro" id="IPR027417">
    <property type="entry name" value="P-loop_NTPase"/>
</dbReference>
<proteinExistence type="predicted"/>
<evidence type="ECO:0000256" key="1">
    <source>
        <dbReference type="SAM" id="MobiDB-lite"/>
    </source>
</evidence>
<dbReference type="EMBL" id="BAABGA010000046">
    <property type="protein sequence ID" value="GAA4458242.1"/>
    <property type="molecule type" value="Genomic_DNA"/>
</dbReference>
<dbReference type="Gene3D" id="3.40.50.300">
    <property type="entry name" value="P-loop containing nucleotide triphosphate hydrolases"/>
    <property type="match status" value="1"/>
</dbReference>
<keyword evidence="4" id="KW-1185">Reference proteome</keyword>
<reference evidence="4" key="1">
    <citation type="journal article" date="2019" name="Int. J. Syst. Evol. Microbiol.">
        <title>The Global Catalogue of Microorganisms (GCM) 10K type strain sequencing project: providing services to taxonomists for standard genome sequencing and annotation.</title>
        <authorList>
            <consortium name="The Broad Institute Genomics Platform"/>
            <consortium name="The Broad Institute Genome Sequencing Center for Infectious Disease"/>
            <person name="Wu L."/>
            <person name="Ma J."/>
        </authorList>
    </citation>
    <scope>NUCLEOTIDE SEQUENCE [LARGE SCALE GENOMIC DNA]</scope>
    <source>
        <strain evidence="4">JCM 17759</strain>
    </source>
</reference>
<evidence type="ECO:0000313" key="4">
    <source>
        <dbReference type="Proteomes" id="UP001500840"/>
    </source>
</evidence>
<feature type="domain" description="NACHT" evidence="2">
    <location>
        <begin position="274"/>
        <end position="370"/>
    </location>
</feature>